<reference evidence="2" key="1">
    <citation type="submission" date="2016-11" db="EMBL/GenBank/DDBJ databases">
        <authorList>
            <person name="Varghese N."/>
            <person name="Submissions S."/>
        </authorList>
    </citation>
    <scope>NUCLEOTIDE SEQUENCE [LARGE SCALE GENOMIC DNA]</scope>
    <source>
        <strain evidence="2">DSM 27619</strain>
    </source>
</reference>
<dbReference type="PROSITE" id="PS51257">
    <property type="entry name" value="PROKAR_LIPOPROTEIN"/>
    <property type="match status" value="1"/>
</dbReference>
<protein>
    <submittedName>
        <fullName evidence="1">Uncharacterized protein</fullName>
    </submittedName>
</protein>
<proteinExistence type="predicted"/>
<dbReference type="STRING" id="1416778.SAMN05443633_11635"/>
<name>A0A1M5K5Y5_9FLAO</name>
<organism evidence="1 2">
    <name type="scientific">Chryseobacterium arachidis</name>
    <dbReference type="NCBI Taxonomy" id="1416778"/>
    <lineage>
        <taxon>Bacteria</taxon>
        <taxon>Pseudomonadati</taxon>
        <taxon>Bacteroidota</taxon>
        <taxon>Flavobacteriia</taxon>
        <taxon>Flavobacteriales</taxon>
        <taxon>Weeksellaceae</taxon>
        <taxon>Chryseobacterium group</taxon>
        <taxon>Chryseobacterium</taxon>
    </lineage>
</organism>
<dbReference type="OrthoDB" id="1245200at2"/>
<accession>A0A1M5K5Y5</accession>
<sequence length="254" mass="29442">MNKFLLILIVLLISCKEEKSFADDIVLSFPKGEKMRIEKFNTDSFDFGSNLVYKGFSKDTIQIKYYQDINWIPVPPAVGQKQQSSFILNQSLLPYFYKQPFQGISSKNVKVTDDLNSENIEIIVKEKDTIPLYKLRNDKVVSFKSYAVFIKNISAKQLKINTDYLRYSSPFIKNKDDKWQKVLNTRYAVNSCIPPAFPSFFTLEPNELFIIAIPYFAGKGQKQFKIKIDSATSKIYKSSINEQIMNSQRKEILE</sequence>
<evidence type="ECO:0000313" key="2">
    <source>
        <dbReference type="Proteomes" id="UP000184518"/>
    </source>
</evidence>
<dbReference type="EMBL" id="FQUT01000016">
    <property type="protein sequence ID" value="SHG48196.1"/>
    <property type="molecule type" value="Genomic_DNA"/>
</dbReference>
<evidence type="ECO:0000313" key="1">
    <source>
        <dbReference type="EMBL" id="SHG48196.1"/>
    </source>
</evidence>
<dbReference type="Proteomes" id="UP000184518">
    <property type="component" value="Unassembled WGS sequence"/>
</dbReference>
<dbReference type="AlphaFoldDB" id="A0A1M5K5Y5"/>
<dbReference type="RefSeq" id="WP_072962881.1">
    <property type="nucleotide sequence ID" value="NZ_FQUT01000016.1"/>
</dbReference>
<gene>
    <name evidence="1" type="ORF">SAMN05443633_11635</name>
</gene>
<keyword evidence="2" id="KW-1185">Reference proteome</keyword>